<accession>A0A1H8F2H0</accession>
<evidence type="ECO:0000313" key="2">
    <source>
        <dbReference type="Proteomes" id="UP000198775"/>
    </source>
</evidence>
<dbReference type="InterPro" id="IPR055812">
    <property type="entry name" value="DUF7388"/>
</dbReference>
<keyword evidence="2" id="KW-1185">Reference proteome</keyword>
<name>A0A1H8F2H0_9EURY</name>
<dbReference type="Proteomes" id="UP000198775">
    <property type="component" value="Unassembled WGS sequence"/>
</dbReference>
<dbReference type="RefSeq" id="WP_092657804.1">
    <property type="nucleotide sequence ID" value="NZ_FOCX01000002.1"/>
</dbReference>
<organism evidence="1 2">
    <name type="scientific">Halorientalis persicus</name>
    <dbReference type="NCBI Taxonomy" id="1367881"/>
    <lineage>
        <taxon>Archaea</taxon>
        <taxon>Methanobacteriati</taxon>
        <taxon>Methanobacteriota</taxon>
        <taxon>Stenosarchaea group</taxon>
        <taxon>Halobacteria</taxon>
        <taxon>Halobacteriales</taxon>
        <taxon>Haloarculaceae</taxon>
        <taxon>Halorientalis</taxon>
    </lineage>
</organism>
<protein>
    <recommendedName>
        <fullName evidence="3">Luciferase-like monooxygenase</fullName>
    </recommendedName>
</protein>
<reference evidence="2" key="1">
    <citation type="submission" date="2016-10" db="EMBL/GenBank/DDBJ databases">
        <authorList>
            <person name="Varghese N."/>
            <person name="Submissions S."/>
        </authorList>
    </citation>
    <scope>NUCLEOTIDE SEQUENCE [LARGE SCALE GENOMIC DNA]</scope>
    <source>
        <strain evidence="2">IBRC-M 10043</strain>
    </source>
</reference>
<gene>
    <name evidence="1" type="ORF">SAMN05216388_1002177</name>
</gene>
<dbReference type="Pfam" id="PF24114">
    <property type="entry name" value="DUF7388"/>
    <property type="match status" value="2"/>
</dbReference>
<dbReference type="EMBL" id="FOCX01000002">
    <property type="protein sequence ID" value="SEN25932.1"/>
    <property type="molecule type" value="Genomic_DNA"/>
</dbReference>
<dbReference type="AlphaFoldDB" id="A0A1H8F2H0"/>
<evidence type="ECO:0000313" key="1">
    <source>
        <dbReference type="EMBL" id="SEN25932.1"/>
    </source>
</evidence>
<proteinExistence type="predicted"/>
<dbReference type="OrthoDB" id="340945at2157"/>
<evidence type="ECO:0008006" key="3">
    <source>
        <dbReference type="Google" id="ProtNLM"/>
    </source>
</evidence>
<sequence length="146" mass="15201">MLTEGVLAKTGIGAVALKPTEVDLSRAASLAVDAVVDYEGRDTLPDAWVGTESVERVALAAGGPQFELLSRTTERDLHALRAALPDGAATDATATGRAREVLTQAVRDYALVGDGEAVENRVERLREAGADTAIAHPARGLDALGR</sequence>